<name>A0A848KMK3_9NOCA</name>
<organism evidence="1 2">
    <name type="scientific">Antrihabitans stalactiti</name>
    <dbReference type="NCBI Taxonomy" id="2584121"/>
    <lineage>
        <taxon>Bacteria</taxon>
        <taxon>Bacillati</taxon>
        <taxon>Actinomycetota</taxon>
        <taxon>Actinomycetes</taxon>
        <taxon>Mycobacteriales</taxon>
        <taxon>Nocardiaceae</taxon>
        <taxon>Antrihabitans</taxon>
    </lineage>
</organism>
<reference evidence="1 2" key="1">
    <citation type="submission" date="2019-05" db="EMBL/GenBank/DDBJ databases">
        <authorList>
            <person name="Lee S.D."/>
        </authorList>
    </citation>
    <scope>NUCLEOTIDE SEQUENCE [LARGE SCALE GENOMIC DNA]</scope>
    <source>
        <strain evidence="1 2">YC2-7</strain>
    </source>
</reference>
<dbReference type="AlphaFoldDB" id="A0A848KMK3"/>
<gene>
    <name evidence="1" type="ORF">FGL95_29515</name>
</gene>
<keyword evidence="1" id="KW-0418">Kinase</keyword>
<accession>A0A848KMK3</accession>
<sequence length="165" mass="15549">MSSQHRRMSALIFSGVVAGIGGAIVVAAPIATATPVECRAPGASTAGNVTDTSECSATSTNGSAAAAFGVDGSATSAAGPQALALAIAMSGGTAMSQAQNLSGPAAIAIGPGATVDLTGVRPGLTLGIATNGATVTVDGVGTPTCTGGPAFAGDFQTLQGCLSLR</sequence>
<comment type="caution">
    <text evidence="1">The sequence shown here is derived from an EMBL/GenBank/DDBJ whole genome shotgun (WGS) entry which is preliminary data.</text>
</comment>
<keyword evidence="1" id="KW-0808">Transferase</keyword>
<dbReference type="InterPro" id="IPR046652">
    <property type="entry name" value="DUF6764"/>
</dbReference>
<reference evidence="1 2" key="2">
    <citation type="submission" date="2020-06" db="EMBL/GenBank/DDBJ databases">
        <title>Antribacter stalactiti gen. nov., sp. nov., a new member of the family Nacardiaceae isolated from a cave.</title>
        <authorList>
            <person name="Kim I.S."/>
        </authorList>
    </citation>
    <scope>NUCLEOTIDE SEQUENCE [LARGE SCALE GENOMIC DNA]</scope>
    <source>
        <strain evidence="1 2">YC2-7</strain>
    </source>
</reference>
<protein>
    <submittedName>
        <fullName evidence="1">Protein kinase</fullName>
    </submittedName>
</protein>
<evidence type="ECO:0000313" key="2">
    <source>
        <dbReference type="Proteomes" id="UP000535543"/>
    </source>
</evidence>
<dbReference type="GO" id="GO:0016301">
    <property type="term" value="F:kinase activity"/>
    <property type="evidence" value="ECO:0007669"/>
    <property type="project" value="UniProtKB-KW"/>
</dbReference>
<dbReference type="Proteomes" id="UP000535543">
    <property type="component" value="Unassembled WGS sequence"/>
</dbReference>
<dbReference type="EMBL" id="VCQU01000015">
    <property type="protein sequence ID" value="NMN99168.1"/>
    <property type="molecule type" value="Genomic_DNA"/>
</dbReference>
<proteinExistence type="predicted"/>
<dbReference type="Pfam" id="PF20550">
    <property type="entry name" value="DUF6764"/>
    <property type="match status" value="1"/>
</dbReference>
<evidence type="ECO:0000313" key="1">
    <source>
        <dbReference type="EMBL" id="NMN99168.1"/>
    </source>
</evidence>
<keyword evidence="2" id="KW-1185">Reference proteome</keyword>